<organism evidence="3 4">
    <name type="scientific">Phakopsora pachyrhizi</name>
    <name type="common">Asian soybean rust disease fungus</name>
    <dbReference type="NCBI Taxonomy" id="170000"/>
    <lineage>
        <taxon>Eukaryota</taxon>
        <taxon>Fungi</taxon>
        <taxon>Dikarya</taxon>
        <taxon>Basidiomycota</taxon>
        <taxon>Pucciniomycotina</taxon>
        <taxon>Pucciniomycetes</taxon>
        <taxon>Pucciniales</taxon>
        <taxon>Phakopsoraceae</taxon>
        <taxon>Phakopsora</taxon>
    </lineage>
</organism>
<dbReference type="InterPro" id="IPR029055">
    <property type="entry name" value="Ntn_hydrolases_N"/>
</dbReference>
<keyword evidence="4" id="KW-1185">Reference proteome</keyword>
<protein>
    <submittedName>
        <fullName evidence="3">Uncharacterized protein</fullName>
    </submittedName>
</protein>
<dbReference type="Gene3D" id="3.60.20.40">
    <property type="match status" value="1"/>
</dbReference>
<gene>
    <name evidence="2" type="ORF">PPACK8108_LOCUS13384</name>
    <name evidence="3" type="ORF">PPACK8108_LOCUS25016</name>
</gene>
<accession>A0AAV0BT27</accession>
<dbReference type="InterPro" id="IPR000101">
    <property type="entry name" value="GGT_peptidase"/>
</dbReference>
<feature type="binding site" evidence="1">
    <location>
        <begin position="56"/>
        <end position="57"/>
    </location>
    <ligand>
        <name>L-glutamate</name>
        <dbReference type="ChEBI" id="CHEBI:29985"/>
    </ligand>
</feature>
<dbReference type="GO" id="GO:0005886">
    <property type="term" value="C:plasma membrane"/>
    <property type="evidence" value="ECO:0007669"/>
    <property type="project" value="TreeGrafter"/>
</dbReference>
<dbReference type="GO" id="GO:0000324">
    <property type="term" value="C:fungal-type vacuole"/>
    <property type="evidence" value="ECO:0007669"/>
    <property type="project" value="TreeGrafter"/>
</dbReference>
<dbReference type="EMBL" id="CALTRL010006143">
    <property type="protein sequence ID" value="CAH7689858.1"/>
    <property type="molecule type" value="Genomic_DNA"/>
</dbReference>
<comment type="caution">
    <text evidence="3">The sequence shown here is derived from an EMBL/GenBank/DDBJ whole genome shotgun (WGS) entry which is preliminary data.</text>
</comment>
<dbReference type="SUPFAM" id="SSF56235">
    <property type="entry name" value="N-terminal nucleophile aminohydrolases (Ntn hydrolases)"/>
    <property type="match status" value="1"/>
</dbReference>
<dbReference type="Pfam" id="PF01019">
    <property type="entry name" value="G_glu_transpept"/>
    <property type="match status" value="1"/>
</dbReference>
<feature type="non-terminal residue" evidence="3">
    <location>
        <position position="117"/>
    </location>
</feature>
<proteinExistence type="predicted"/>
<dbReference type="InterPro" id="IPR043137">
    <property type="entry name" value="GGT_ssub_C"/>
</dbReference>
<dbReference type="PANTHER" id="PTHR11686:SF9">
    <property type="entry name" value="RE13973P"/>
    <property type="match status" value="1"/>
</dbReference>
<dbReference type="Proteomes" id="UP001153365">
    <property type="component" value="Unassembled WGS sequence"/>
</dbReference>
<name>A0AAV0BT27_PHAPC</name>
<sequence length="117" mass="13137">MISIVIISFGSELMDHRTVIFLNNELDYFSVPGRSKNFKLSSSTLNNPGKGERPISSISPLTFDGPDEYLLFSLGGICGSKILCAISFAILKLDWWIDLLEQIDDLRLHHQLLPNEV</sequence>
<dbReference type="PANTHER" id="PTHR11686">
    <property type="entry name" value="GAMMA GLUTAMYL TRANSPEPTIDASE"/>
    <property type="match status" value="1"/>
</dbReference>
<dbReference type="PRINTS" id="PR01210">
    <property type="entry name" value="GGTRANSPTASE"/>
</dbReference>
<evidence type="ECO:0000256" key="1">
    <source>
        <dbReference type="PIRSR" id="PIRSR600101-2"/>
    </source>
</evidence>
<reference evidence="3" key="1">
    <citation type="submission" date="2022-06" db="EMBL/GenBank/DDBJ databases">
        <authorList>
            <consortium name="SYNGENTA / RWTH Aachen University"/>
        </authorList>
    </citation>
    <scope>NUCLEOTIDE SEQUENCE</scope>
</reference>
<evidence type="ECO:0000313" key="4">
    <source>
        <dbReference type="Proteomes" id="UP001153365"/>
    </source>
</evidence>
<dbReference type="EMBL" id="CALTRL010003315">
    <property type="protein sequence ID" value="CAH7680697.1"/>
    <property type="molecule type" value="Genomic_DNA"/>
</dbReference>
<dbReference type="GO" id="GO:0006751">
    <property type="term" value="P:glutathione catabolic process"/>
    <property type="evidence" value="ECO:0007669"/>
    <property type="project" value="InterPro"/>
</dbReference>
<evidence type="ECO:0000313" key="3">
    <source>
        <dbReference type="EMBL" id="CAH7689858.1"/>
    </source>
</evidence>
<feature type="binding site" evidence="1">
    <location>
        <position position="79"/>
    </location>
    <ligand>
        <name>L-glutamate</name>
        <dbReference type="ChEBI" id="CHEBI:29985"/>
    </ligand>
</feature>
<evidence type="ECO:0000313" key="2">
    <source>
        <dbReference type="EMBL" id="CAH7680697.1"/>
    </source>
</evidence>
<dbReference type="GO" id="GO:0036374">
    <property type="term" value="F:glutathione hydrolase activity"/>
    <property type="evidence" value="ECO:0007669"/>
    <property type="project" value="InterPro"/>
</dbReference>
<dbReference type="AlphaFoldDB" id="A0AAV0BT27"/>